<keyword evidence="18" id="KW-1185">Reference proteome</keyword>
<dbReference type="Proteomes" id="UP001162156">
    <property type="component" value="Unassembled WGS sequence"/>
</dbReference>
<evidence type="ECO:0000256" key="8">
    <source>
        <dbReference type="ARBA" id="ARBA00023157"/>
    </source>
</evidence>
<keyword evidence="4" id="KW-0147">Chitin-binding</keyword>
<dbReference type="InterPro" id="IPR050314">
    <property type="entry name" value="Glycosyl_Hydrlase_18"/>
</dbReference>
<dbReference type="GO" id="GO:0005576">
    <property type="term" value="C:extracellular region"/>
    <property type="evidence" value="ECO:0007669"/>
    <property type="project" value="InterPro"/>
</dbReference>
<keyword evidence="10 12" id="KW-0326">Glycosidase</keyword>
<feature type="domain" description="GH18" evidence="16">
    <location>
        <begin position="24"/>
        <end position="352"/>
    </location>
</feature>
<dbReference type="SUPFAM" id="SSF54556">
    <property type="entry name" value="Chitinase insertion domain"/>
    <property type="match status" value="1"/>
</dbReference>
<dbReference type="GO" id="GO:0008843">
    <property type="term" value="F:endochitinase activity"/>
    <property type="evidence" value="ECO:0007669"/>
    <property type="project" value="UniProtKB-EC"/>
</dbReference>
<dbReference type="FunFam" id="3.10.50.10:FF:000004">
    <property type="entry name" value="Chitinase 5"/>
    <property type="match status" value="1"/>
</dbReference>
<evidence type="ECO:0000256" key="12">
    <source>
        <dbReference type="RuleBase" id="RU000489"/>
    </source>
</evidence>
<dbReference type="PANTHER" id="PTHR11177">
    <property type="entry name" value="CHITINASE"/>
    <property type="match status" value="1"/>
</dbReference>
<comment type="catalytic activity">
    <reaction evidence="1">
        <text>Random endo-hydrolysis of N-acetyl-beta-D-glucosaminide (1-&gt;4)-beta-linkages in chitin and chitodextrins.</text>
        <dbReference type="EC" id="3.2.1.14"/>
    </reaction>
</comment>
<dbReference type="EMBL" id="JANEYF010005426">
    <property type="protein sequence ID" value="KAJ8928194.1"/>
    <property type="molecule type" value="Genomic_DNA"/>
</dbReference>
<gene>
    <name evidence="17" type="ORF">NQ314_019257</name>
</gene>
<keyword evidence="8" id="KW-1015">Disulfide bond</keyword>
<dbReference type="GO" id="GO:0006032">
    <property type="term" value="P:chitin catabolic process"/>
    <property type="evidence" value="ECO:0007669"/>
    <property type="project" value="UniProtKB-KW"/>
</dbReference>
<evidence type="ECO:0000256" key="3">
    <source>
        <dbReference type="ARBA" id="ARBA00012729"/>
    </source>
</evidence>
<evidence type="ECO:0000256" key="13">
    <source>
        <dbReference type="SAM" id="MobiDB-lite"/>
    </source>
</evidence>
<evidence type="ECO:0000256" key="2">
    <source>
        <dbReference type="ARBA" id="ARBA00009121"/>
    </source>
</evidence>
<dbReference type="InterPro" id="IPR011583">
    <property type="entry name" value="Chitinase_II/V-like_cat"/>
</dbReference>
<feature type="signal peptide" evidence="14">
    <location>
        <begin position="1"/>
        <end position="21"/>
    </location>
</feature>
<dbReference type="SUPFAM" id="SSF51445">
    <property type="entry name" value="(Trans)glycosidases"/>
    <property type="match status" value="1"/>
</dbReference>
<dbReference type="SMART" id="SM00494">
    <property type="entry name" value="ChtBD2"/>
    <property type="match status" value="1"/>
</dbReference>
<dbReference type="InterPro" id="IPR029070">
    <property type="entry name" value="Chitinase_insertion_sf"/>
</dbReference>
<evidence type="ECO:0000256" key="9">
    <source>
        <dbReference type="ARBA" id="ARBA00023277"/>
    </source>
</evidence>
<dbReference type="SMART" id="SM00636">
    <property type="entry name" value="Glyco_18"/>
    <property type="match status" value="1"/>
</dbReference>
<name>A0AAV8WNB6_9CUCU</name>
<keyword evidence="5 14" id="KW-0732">Signal</keyword>
<dbReference type="InterPro" id="IPR001579">
    <property type="entry name" value="Glyco_hydro_18_chit_AS"/>
</dbReference>
<feature type="chain" id="PRO_5043675924" description="chitinase" evidence="14">
    <location>
        <begin position="22"/>
        <end position="455"/>
    </location>
</feature>
<dbReference type="SUPFAM" id="SSF57625">
    <property type="entry name" value="Invertebrate chitin-binding proteins"/>
    <property type="match status" value="1"/>
</dbReference>
<dbReference type="AlphaFoldDB" id="A0AAV8WNB6"/>
<evidence type="ECO:0000256" key="10">
    <source>
        <dbReference type="ARBA" id="ARBA00023295"/>
    </source>
</evidence>
<dbReference type="InterPro" id="IPR017853">
    <property type="entry name" value="GH"/>
</dbReference>
<dbReference type="Pfam" id="PF00704">
    <property type="entry name" value="Glyco_hydro_18"/>
    <property type="match status" value="2"/>
</dbReference>
<dbReference type="Pfam" id="PF01607">
    <property type="entry name" value="CBM_14"/>
    <property type="match status" value="1"/>
</dbReference>
<evidence type="ECO:0000313" key="18">
    <source>
        <dbReference type="Proteomes" id="UP001162156"/>
    </source>
</evidence>
<evidence type="ECO:0000259" key="16">
    <source>
        <dbReference type="PROSITE" id="PS51910"/>
    </source>
</evidence>
<evidence type="ECO:0000256" key="6">
    <source>
        <dbReference type="ARBA" id="ARBA00022801"/>
    </source>
</evidence>
<evidence type="ECO:0000256" key="1">
    <source>
        <dbReference type="ARBA" id="ARBA00000822"/>
    </source>
</evidence>
<keyword evidence="11" id="KW-0624">Polysaccharide degradation</keyword>
<dbReference type="PROSITE" id="PS50940">
    <property type="entry name" value="CHIT_BIND_II"/>
    <property type="match status" value="1"/>
</dbReference>
<dbReference type="Gene3D" id="3.20.20.80">
    <property type="entry name" value="Glycosidases"/>
    <property type="match status" value="2"/>
</dbReference>
<dbReference type="PROSITE" id="PS01095">
    <property type="entry name" value="GH18_1"/>
    <property type="match status" value="1"/>
</dbReference>
<protein>
    <recommendedName>
        <fullName evidence="3">chitinase</fullName>
        <ecNumber evidence="3">3.2.1.14</ecNumber>
    </recommendedName>
</protein>
<dbReference type="InterPro" id="IPR002557">
    <property type="entry name" value="Chitin-bd_dom"/>
</dbReference>
<accession>A0AAV8WNB6</accession>
<reference evidence="17" key="1">
    <citation type="journal article" date="2023" name="Insect Mol. Biol.">
        <title>Genome sequencing provides insights into the evolution of gene families encoding plant cell wall-degrading enzymes in longhorned beetles.</title>
        <authorList>
            <person name="Shin N.R."/>
            <person name="Okamura Y."/>
            <person name="Kirsch R."/>
            <person name="Pauchet Y."/>
        </authorList>
    </citation>
    <scope>NUCLEOTIDE SEQUENCE</scope>
    <source>
        <strain evidence="17">RBIC_L_NR</strain>
    </source>
</reference>
<dbReference type="EC" id="3.2.1.14" evidence="3"/>
<evidence type="ECO:0000256" key="7">
    <source>
        <dbReference type="ARBA" id="ARBA00023024"/>
    </source>
</evidence>
<evidence type="ECO:0000259" key="15">
    <source>
        <dbReference type="PROSITE" id="PS50940"/>
    </source>
</evidence>
<feature type="compositionally biased region" description="Acidic residues" evidence="13">
    <location>
        <begin position="375"/>
        <end position="386"/>
    </location>
</feature>
<feature type="domain" description="Chitin-binding type-2" evidence="15">
    <location>
        <begin position="398"/>
        <end position="455"/>
    </location>
</feature>
<comment type="caution">
    <text evidence="17">The sequence shown here is derived from an EMBL/GenBank/DDBJ whole genome shotgun (WGS) entry which is preliminary data.</text>
</comment>
<dbReference type="InterPro" id="IPR036508">
    <property type="entry name" value="Chitin-bd_dom_sf"/>
</dbReference>
<dbReference type="GO" id="GO:0000272">
    <property type="term" value="P:polysaccharide catabolic process"/>
    <property type="evidence" value="ECO:0007669"/>
    <property type="project" value="UniProtKB-KW"/>
</dbReference>
<dbReference type="Gene3D" id="3.10.50.10">
    <property type="match status" value="1"/>
</dbReference>
<evidence type="ECO:0000256" key="5">
    <source>
        <dbReference type="ARBA" id="ARBA00022729"/>
    </source>
</evidence>
<evidence type="ECO:0000256" key="4">
    <source>
        <dbReference type="ARBA" id="ARBA00022669"/>
    </source>
</evidence>
<keyword evidence="6 12" id="KW-0378">Hydrolase</keyword>
<comment type="similarity">
    <text evidence="2">Belongs to the glycosyl hydrolase 18 family. Chitinase class II subfamily.</text>
</comment>
<evidence type="ECO:0000313" key="17">
    <source>
        <dbReference type="EMBL" id="KAJ8928194.1"/>
    </source>
</evidence>
<dbReference type="Gene3D" id="2.170.140.10">
    <property type="entry name" value="Chitin binding domain"/>
    <property type="match status" value="1"/>
</dbReference>
<keyword evidence="9" id="KW-0119">Carbohydrate metabolism</keyword>
<dbReference type="PROSITE" id="PS51910">
    <property type="entry name" value="GH18_2"/>
    <property type="match status" value="1"/>
</dbReference>
<evidence type="ECO:0000256" key="14">
    <source>
        <dbReference type="SAM" id="SignalP"/>
    </source>
</evidence>
<evidence type="ECO:0000256" key="11">
    <source>
        <dbReference type="ARBA" id="ARBA00023326"/>
    </source>
</evidence>
<dbReference type="CDD" id="cd02872">
    <property type="entry name" value="GH18_chitolectin_chitotriosidase"/>
    <property type="match status" value="1"/>
</dbReference>
<keyword evidence="7" id="KW-0146">Chitin degradation</keyword>
<proteinExistence type="inferred from homology"/>
<feature type="region of interest" description="Disordered" evidence="13">
    <location>
        <begin position="352"/>
        <end position="395"/>
    </location>
</feature>
<dbReference type="GO" id="GO:0008061">
    <property type="term" value="F:chitin binding"/>
    <property type="evidence" value="ECO:0007669"/>
    <property type="project" value="UniProtKB-KW"/>
</dbReference>
<dbReference type="InterPro" id="IPR001223">
    <property type="entry name" value="Glyco_hydro18_cat"/>
</dbReference>
<organism evidence="17 18">
    <name type="scientific">Rhamnusium bicolor</name>
    <dbReference type="NCBI Taxonomy" id="1586634"/>
    <lineage>
        <taxon>Eukaryota</taxon>
        <taxon>Metazoa</taxon>
        <taxon>Ecdysozoa</taxon>
        <taxon>Arthropoda</taxon>
        <taxon>Hexapoda</taxon>
        <taxon>Insecta</taxon>
        <taxon>Pterygota</taxon>
        <taxon>Neoptera</taxon>
        <taxon>Endopterygota</taxon>
        <taxon>Coleoptera</taxon>
        <taxon>Polyphaga</taxon>
        <taxon>Cucujiformia</taxon>
        <taxon>Chrysomeloidea</taxon>
        <taxon>Cerambycidae</taxon>
        <taxon>Lepturinae</taxon>
        <taxon>Rhagiini</taxon>
        <taxon>Rhamnusium</taxon>
    </lineage>
</organism>
<sequence length="455" mass="49021">MRMKILLGLAVAWLSSEIVSAATDKVVCYHGTWSRYRNGNGQFTVSDIDPTLCTHIIYSFVGINTDGTINLLDRALDITNGNFANFVSLKKRNSKVKTLVAVGGWNEGSLKYSNVAASSSLRANFIQSALNLVQTYKFDGFDLDWEYPGQRGGAAADIVSVAEISYLDIINVMAYDFHGSWDGVTGQNAPLYASSIETGSTRLLNVDAAIRGWIQRGADPQKIALGLGVYGRSYTLSSSSNTALGAPVSGAGNQGPYTGESGMLGYNEICELQRGGGWTTVWDEQQKVPYTYKGNQWVGYDNPKSIAIKVNYAKSLNLGGVMIWSIETEDFRGICGPKYPLLNAIRSALGTLGESNDDDTANEPPAEEPPAQEPPAEESPAEEPPADDGTAPADGGSTDLCTKAGYVRDPLNCNIFYYCLPVGTSYVPLKQQCNSGLYFDEAAQTCNWPQLVSGC</sequence>
<dbReference type="PANTHER" id="PTHR11177:SF360">
    <property type="entry name" value="CHITINASE 4-RELATED"/>
    <property type="match status" value="1"/>
</dbReference>